<reference evidence="1" key="1">
    <citation type="journal article" date="2013" name="BMC Genomics">
        <title>Unscrambling butterfly oogenesis.</title>
        <authorList>
            <person name="Carter J.M."/>
            <person name="Baker S.C."/>
            <person name="Pink R."/>
            <person name="Carter D.R."/>
            <person name="Collins A."/>
            <person name="Tomlin J."/>
            <person name="Gibbs M."/>
            <person name="Breuker C.J."/>
        </authorList>
    </citation>
    <scope>NUCLEOTIDE SEQUENCE</scope>
    <source>
        <tissue evidence="1">Ovary</tissue>
    </source>
</reference>
<name>S4PDL5_9NEOP</name>
<proteinExistence type="predicted"/>
<protein>
    <submittedName>
        <fullName evidence="1">Uncharacterized protein</fullName>
    </submittedName>
</protein>
<accession>S4PDL5</accession>
<reference evidence="1" key="2">
    <citation type="submission" date="2013-05" db="EMBL/GenBank/DDBJ databases">
        <authorList>
            <person name="Carter J.-M."/>
            <person name="Baker S.C."/>
            <person name="Pink R."/>
            <person name="Carter D.R.F."/>
            <person name="Collins A."/>
            <person name="Tomlin J."/>
            <person name="Gibbs M."/>
            <person name="Breuker C.J."/>
        </authorList>
    </citation>
    <scope>NUCLEOTIDE SEQUENCE</scope>
    <source>
        <tissue evidence="1">Ovary</tissue>
    </source>
</reference>
<sequence>MSTRYRDGISFLWRELQSESGVNANNSSDHARGSYYNFGALETRTDKLLWDCQQGEPATYVSNHIKGEDLAVNAKISSSVAVGSQLK</sequence>
<evidence type="ECO:0000313" key="1">
    <source>
        <dbReference type="EMBL" id="JAA87663.1"/>
    </source>
</evidence>
<dbReference type="EMBL" id="GAIX01004897">
    <property type="protein sequence ID" value="JAA87663.1"/>
    <property type="molecule type" value="Transcribed_RNA"/>
</dbReference>
<dbReference type="AlphaFoldDB" id="S4PDL5"/>
<organism evidence="1">
    <name type="scientific">Pararge aegeria</name>
    <name type="common">speckled wood butterfly</name>
    <dbReference type="NCBI Taxonomy" id="116150"/>
    <lineage>
        <taxon>Eukaryota</taxon>
        <taxon>Metazoa</taxon>
        <taxon>Ecdysozoa</taxon>
        <taxon>Arthropoda</taxon>
        <taxon>Hexapoda</taxon>
        <taxon>Insecta</taxon>
        <taxon>Pterygota</taxon>
        <taxon>Neoptera</taxon>
        <taxon>Endopterygota</taxon>
        <taxon>Lepidoptera</taxon>
        <taxon>Glossata</taxon>
        <taxon>Ditrysia</taxon>
        <taxon>Papilionoidea</taxon>
        <taxon>Nymphalidae</taxon>
        <taxon>Satyrinae</taxon>
        <taxon>Satyrini</taxon>
        <taxon>Parargina</taxon>
        <taxon>Pararge</taxon>
    </lineage>
</organism>